<dbReference type="Gene3D" id="3.80.30.20">
    <property type="entry name" value="tm_1862 like domain"/>
    <property type="match status" value="1"/>
</dbReference>
<evidence type="ECO:0000256" key="15">
    <source>
        <dbReference type="SAM" id="MobiDB-lite"/>
    </source>
</evidence>
<comment type="subcellular location">
    <subcellularLocation>
        <location evidence="14">Cytoplasm</location>
    </subcellularLocation>
</comment>
<evidence type="ECO:0000256" key="3">
    <source>
        <dbReference type="ARBA" id="ARBA00022490"/>
    </source>
</evidence>
<dbReference type="FunFam" id="3.40.50.12160:FF:000001">
    <property type="entry name" value="tRNA-2-methylthio-N(6)-dimethylallyladenosine synthase"/>
    <property type="match status" value="1"/>
</dbReference>
<dbReference type="InterPro" id="IPR007197">
    <property type="entry name" value="rSAM"/>
</dbReference>
<dbReference type="GO" id="GO:0005829">
    <property type="term" value="C:cytosol"/>
    <property type="evidence" value="ECO:0007669"/>
    <property type="project" value="TreeGrafter"/>
</dbReference>
<accession>A0AAW5QWP3</accession>
<dbReference type="PROSITE" id="PS01278">
    <property type="entry name" value="MTTASE_RADICAL"/>
    <property type="match status" value="1"/>
</dbReference>
<evidence type="ECO:0000256" key="14">
    <source>
        <dbReference type="HAMAP-Rule" id="MF_01864"/>
    </source>
</evidence>
<dbReference type="NCBIfam" id="TIGR00089">
    <property type="entry name" value="MiaB/RimO family radical SAM methylthiotransferase"/>
    <property type="match status" value="1"/>
</dbReference>
<keyword evidence="7 14" id="KW-0479">Metal-binding</keyword>
<dbReference type="InterPro" id="IPR002792">
    <property type="entry name" value="TRAM_dom"/>
</dbReference>
<proteinExistence type="inferred from homology"/>
<feature type="domain" description="Radical SAM core" evidence="18">
    <location>
        <begin position="152"/>
        <end position="386"/>
    </location>
</feature>
<dbReference type="Proteomes" id="UP001320898">
    <property type="component" value="Unassembled WGS sequence"/>
</dbReference>
<evidence type="ECO:0000256" key="6">
    <source>
        <dbReference type="ARBA" id="ARBA00022694"/>
    </source>
</evidence>
<evidence type="ECO:0000256" key="11">
    <source>
        <dbReference type="ARBA" id="ARBA00050926"/>
    </source>
</evidence>
<dbReference type="PANTHER" id="PTHR43020">
    <property type="entry name" value="CDK5 REGULATORY SUBUNIT-ASSOCIATED PROTEIN 1"/>
    <property type="match status" value="1"/>
</dbReference>
<dbReference type="SFLD" id="SFLDF00273">
    <property type="entry name" value="(dimethylallyl)adenosine_tRNA"/>
    <property type="match status" value="1"/>
</dbReference>
<dbReference type="PROSITE" id="PS50926">
    <property type="entry name" value="TRAM"/>
    <property type="match status" value="1"/>
</dbReference>
<dbReference type="GO" id="GO:0035597">
    <property type="term" value="F:tRNA-2-methylthio-N(6)-dimethylallyladenosine(37) synthase activity"/>
    <property type="evidence" value="ECO:0007669"/>
    <property type="project" value="UniProtKB-EC"/>
</dbReference>
<dbReference type="FunFam" id="3.80.30.20:FF:000001">
    <property type="entry name" value="tRNA-2-methylthio-N(6)-dimethylallyladenosine synthase 2"/>
    <property type="match status" value="1"/>
</dbReference>
<dbReference type="PROSITE" id="PS51918">
    <property type="entry name" value="RADICAL_SAM"/>
    <property type="match status" value="1"/>
</dbReference>
<keyword evidence="9 14" id="KW-0411">Iron-sulfur</keyword>
<comment type="function">
    <text evidence="1 14">Catalyzes the methylthiolation of N6-(dimethylallyl)adenosine (i(6)A), leading to the formation of 2-methylthio-N6-(dimethylallyl)adenosine (ms(2)i(6)A) at position 37 in tRNAs that read codons beginning with uridine.</text>
</comment>
<feature type="binding site" evidence="14">
    <location>
        <position position="89"/>
    </location>
    <ligand>
        <name>[4Fe-4S] cluster</name>
        <dbReference type="ChEBI" id="CHEBI:49883"/>
        <label>1</label>
    </ligand>
</feature>
<dbReference type="HAMAP" id="MF_01864">
    <property type="entry name" value="tRNA_metthiotr_MiaB"/>
    <property type="match status" value="1"/>
</dbReference>
<dbReference type="Pfam" id="PF01938">
    <property type="entry name" value="TRAM"/>
    <property type="match status" value="1"/>
</dbReference>
<sequence length="475" mass="51652">MTASRKKLFVKTFGCQMNVYDSGRMIDALAGEGFESTDSIDEADLVILNTCHIREKAAEKVYSEIGRIRAVKEARAQSGKDTMIGVAGCVAQAEGEEIVRRAPVVDMVVGPQSYHRLPELLAQARDRAVVETEFPVEDKFDHLPAATGTRLRMGGPTAFLTIQEGCDKFCTFCVVPYTRGAEVSRPVGAILEEARHLAGAGVREITLLGQNVNAYHGADRDGGLRTVGLAGLIEALSRIDGIERIRYTTSHPRDMDDDLIAAHRDIPQLMPYLHLPVQSGSDRILAAMNRKHRRDEYIALIERIRAVRPDIAMSGDFIVGFPGETDADFADTMDLVRRVAYAQAYSFKYSPRPGTPAAAMDDQVPEPVMKERLAALQALIDQGQKAFNAAMVGRTIPVLFEKPGRKPGQLVGRSPYLQPVNVDAPESLRGQIVEVRVTSAGPNSLFAERVGGGTQSEGTDSGRTDSGRAAMEAVS</sequence>
<protein>
    <recommendedName>
        <fullName evidence="10 14">tRNA-2-methylthio-N(6)-dimethylallyladenosine synthase</fullName>
        <ecNumber evidence="10 14">2.8.4.3</ecNumber>
    </recommendedName>
    <alternativeName>
        <fullName evidence="14">(Dimethylallyl)adenosine tRNA methylthiotransferase MiaB</fullName>
    </alternativeName>
    <alternativeName>
        <fullName evidence="14">tRNA-i(6)A37 methylthiotransferase</fullName>
    </alternativeName>
</protein>
<dbReference type="SFLD" id="SFLDG01061">
    <property type="entry name" value="methylthiotransferase"/>
    <property type="match status" value="1"/>
</dbReference>
<dbReference type="CDD" id="cd01335">
    <property type="entry name" value="Radical_SAM"/>
    <property type="match status" value="1"/>
</dbReference>
<dbReference type="SMART" id="SM00729">
    <property type="entry name" value="Elp3"/>
    <property type="match status" value="1"/>
</dbReference>
<evidence type="ECO:0000256" key="5">
    <source>
        <dbReference type="ARBA" id="ARBA00022691"/>
    </source>
</evidence>
<keyword evidence="3 14" id="KW-0963">Cytoplasm</keyword>
<dbReference type="PROSITE" id="PS51449">
    <property type="entry name" value="MTTASE_N"/>
    <property type="match status" value="1"/>
</dbReference>
<evidence type="ECO:0000256" key="4">
    <source>
        <dbReference type="ARBA" id="ARBA00022679"/>
    </source>
</evidence>
<gene>
    <name evidence="14 19" type="primary">miaB</name>
    <name evidence="19" type="ORF">MUB46_09745</name>
</gene>
<dbReference type="InterPro" id="IPR013848">
    <property type="entry name" value="Methylthiotransferase_N"/>
</dbReference>
<feature type="binding site" evidence="14">
    <location>
        <position position="166"/>
    </location>
    <ligand>
        <name>[4Fe-4S] cluster</name>
        <dbReference type="ChEBI" id="CHEBI:49883"/>
        <label>2</label>
        <note>4Fe-4S-S-AdoMet</note>
    </ligand>
</feature>
<keyword evidence="2 14" id="KW-0004">4Fe-4S</keyword>
<feature type="binding site" evidence="14">
    <location>
        <position position="51"/>
    </location>
    <ligand>
        <name>[4Fe-4S] cluster</name>
        <dbReference type="ChEBI" id="CHEBI:49883"/>
        <label>1</label>
    </ligand>
</feature>
<evidence type="ECO:0000259" key="18">
    <source>
        <dbReference type="PROSITE" id="PS51918"/>
    </source>
</evidence>
<dbReference type="InterPro" id="IPR005839">
    <property type="entry name" value="Methylthiotransferase"/>
</dbReference>
<dbReference type="AlphaFoldDB" id="A0AAW5QWP3"/>
<evidence type="ECO:0000256" key="10">
    <source>
        <dbReference type="ARBA" id="ARBA00033765"/>
    </source>
</evidence>
<comment type="cofactor">
    <cofactor evidence="14">
        <name>[4Fe-4S] cluster</name>
        <dbReference type="ChEBI" id="CHEBI:49883"/>
    </cofactor>
    <text evidence="14">Binds 2 [4Fe-4S] clusters. One cluster is coordinated with 3 cysteines and an exchangeable S-adenosyl-L-methionine.</text>
</comment>
<evidence type="ECO:0000256" key="8">
    <source>
        <dbReference type="ARBA" id="ARBA00023004"/>
    </source>
</evidence>
<dbReference type="GO" id="GO:0046872">
    <property type="term" value="F:metal ion binding"/>
    <property type="evidence" value="ECO:0007669"/>
    <property type="project" value="UniProtKB-KW"/>
</dbReference>
<dbReference type="InterPro" id="IPR058240">
    <property type="entry name" value="rSAM_sf"/>
</dbReference>
<dbReference type="InterPro" id="IPR023404">
    <property type="entry name" value="rSAM_horseshoe"/>
</dbReference>
<keyword evidence="6 14" id="KW-0819">tRNA processing</keyword>
<dbReference type="Gene3D" id="3.40.50.12160">
    <property type="entry name" value="Methylthiotransferase, N-terminal domain"/>
    <property type="match status" value="1"/>
</dbReference>
<keyword evidence="20" id="KW-1185">Reference proteome</keyword>
<dbReference type="InterPro" id="IPR038135">
    <property type="entry name" value="Methylthiotransferase_N_sf"/>
</dbReference>
<dbReference type="PANTHER" id="PTHR43020:SF2">
    <property type="entry name" value="MITOCHONDRIAL TRNA METHYLTHIOTRANSFERASE CDK5RAP1"/>
    <property type="match status" value="1"/>
</dbReference>
<evidence type="ECO:0000256" key="7">
    <source>
        <dbReference type="ARBA" id="ARBA00022723"/>
    </source>
</evidence>
<feature type="domain" description="TRAM" evidence="16">
    <location>
        <begin position="389"/>
        <end position="451"/>
    </location>
</feature>
<dbReference type="SUPFAM" id="SSF102114">
    <property type="entry name" value="Radical SAM enzymes"/>
    <property type="match status" value="1"/>
</dbReference>
<keyword evidence="5 14" id="KW-0949">S-adenosyl-L-methionine</keyword>
<dbReference type="InterPro" id="IPR006463">
    <property type="entry name" value="MiaB_methiolase"/>
</dbReference>
<organism evidence="19 20">
    <name type="scientific">Microbaculum marinisediminis</name>
    <dbReference type="NCBI Taxonomy" id="2931392"/>
    <lineage>
        <taxon>Bacteria</taxon>
        <taxon>Pseudomonadati</taxon>
        <taxon>Pseudomonadota</taxon>
        <taxon>Alphaproteobacteria</taxon>
        <taxon>Hyphomicrobiales</taxon>
        <taxon>Tepidamorphaceae</taxon>
        <taxon>Microbaculum</taxon>
    </lineage>
</organism>
<dbReference type="InterPro" id="IPR020612">
    <property type="entry name" value="Methylthiotransferase_CS"/>
</dbReference>
<evidence type="ECO:0000256" key="9">
    <source>
        <dbReference type="ARBA" id="ARBA00023014"/>
    </source>
</evidence>
<dbReference type="SFLD" id="SFLDG01082">
    <property type="entry name" value="B12-binding_domain_containing"/>
    <property type="match status" value="1"/>
</dbReference>
<evidence type="ECO:0000256" key="13">
    <source>
        <dbReference type="ARBA" id="ARBA00052587"/>
    </source>
</evidence>
<dbReference type="RefSeq" id="WP_261615713.1">
    <property type="nucleotide sequence ID" value="NZ_JALIDZ010000004.1"/>
</dbReference>
<comment type="catalytic activity">
    <reaction evidence="13">
        <text>N(6)-dimethylallyladenosine(37) in tRNA + (sulfur carrier)-SH + AH2 + 2 S-adenosyl-L-methionine = 2-methylsulfanyl-N(6)-dimethylallyladenosine(37) in tRNA + (sulfur carrier)-H + 5'-deoxyadenosine + L-methionine + A + S-adenosyl-L-homocysteine + 2 H(+)</text>
        <dbReference type="Rhea" id="RHEA:37067"/>
        <dbReference type="Rhea" id="RHEA-COMP:10375"/>
        <dbReference type="Rhea" id="RHEA-COMP:10376"/>
        <dbReference type="Rhea" id="RHEA-COMP:14737"/>
        <dbReference type="Rhea" id="RHEA-COMP:14739"/>
        <dbReference type="ChEBI" id="CHEBI:13193"/>
        <dbReference type="ChEBI" id="CHEBI:15378"/>
        <dbReference type="ChEBI" id="CHEBI:17319"/>
        <dbReference type="ChEBI" id="CHEBI:17499"/>
        <dbReference type="ChEBI" id="CHEBI:29917"/>
        <dbReference type="ChEBI" id="CHEBI:57844"/>
        <dbReference type="ChEBI" id="CHEBI:57856"/>
        <dbReference type="ChEBI" id="CHEBI:59789"/>
        <dbReference type="ChEBI" id="CHEBI:64428"/>
        <dbReference type="ChEBI" id="CHEBI:74415"/>
        <dbReference type="ChEBI" id="CHEBI:74417"/>
        <dbReference type="EC" id="2.8.4.3"/>
    </reaction>
    <physiologicalReaction direction="left-to-right" evidence="13">
        <dbReference type="Rhea" id="RHEA:37068"/>
    </physiologicalReaction>
</comment>
<keyword evidence="4 14" id="KW-0808">Transferase</keyword>
<feature type="binding site" evidence="14">
    <location>
        <position position="170"/>
    </location>
    <ligand>
        <name>[4Fe-4S] cluster</name>
        <dbReference type="ChEBI" id="CHEBI:49883"/>
        <label>2</label>
        <note>4Fe-4S-S-AdoMet</note>
    </ligand>
</feature>
<comment type="catalytic activity">
    <reaction evidence="11">
        <text>N(6)-dimethylallyladenosine(37) in tRNA + (sulfur carrier)-SH + AH2 + S-adenosyl-L-methionine = 2-thio-N(6)-dimethylallyladenosine(37) in tRNA + (sulfur carrier)-H + 5'-deoxyadenosine + L-methionine + A + H(+)</text>
        <dbReference type="Rhea" id="RHEA:36339"/>
        <dbReference type="Rhea" id="RHEA-COMP:10375"/>
        <dbReference type="Rhea" id="RHEA-COMP:10377"/>
        <dbReference type="Rhea" id="RHEA-COMP:14737"/>
        <dbReference type="Rhea" id="RHEA-COMP:14739"/>
        <dbReference type="ChEBI" id="CHEBI:13193"/>
        <dbReference type="ChEBI" id="CHEBI:15378"/>
        <dbReference type="ChEBI" id="CHEBI:17319"/>
        <dbReference type="ChEBI" id="CHEBI:17499"/>
        <dbReference type="ChEBI" id="CHEBI:29917"/>
        <dbReference type="ChEBI" id="CHEBI:57844"/>
        <dbReference type="ChEBI" id="CHEBI:59789"/>
        <dbReference type="ChEBI" id="CHEBI:64428"/>
        <dbReference type="ChEBI" id="CHEBI:74415"/>
        <dbReference type="ChEBI" id="CHEBI:74416"/>
    </reaction>
    <physiologicalReaction direction="left-to-right" evidence="11">
        <dbReference type="Rhea" id="RHEA:36340"/>
    </physiologicalReaction>
</comment>
<keyword evidence="8 14" id="KW-0408">Iron</keyword>
<dbReference type="EMBL" id="JALIDZ010000004">
    <property type="protein sequence ID" value="MCT8972138.1"/>
    <property type="molecule type" value="Genomic_DNA"/>
</dbReference>
<feature type="domain" description="MTTase N-terminal" evidence="17">
    <location>
        <begin position="6"/>
        <end position="126"/>
    </location>
</feature>
<comment type="similarity">
    <text evidence="14">Belongs to the methylthiotransferase family. MiaB subfamily.</text>
</comment>
<evidence type="ECO:0000259" key="17">
    <source>
        <dbReference type="PROSITE" id="PS51449"/>
    </source>
</evidence>
<evidence type="ECO:0000256" key="12">
    <source>
        <dbReference type="ARBA" id="ARBA00052380"/>
    </source>
</evidence>
<dbReference type="SFLD" id="SFLDS00029">
    <property type="entry name" value="Radical_SAM"/>
    <property type="match status" value="1"/>
</dbReference>
<reference evidence="19 20" key="1">
    <citation type="submission" date="2022-04" db="EMBL/GenBank/DDBJ databases">
        <authorList>
            <person name="Ye Y.-Q."/>
            <person name="Du Z.-J."/>
        </authorList>
    </citation>
    <scope>NUCLEOTIDE SEQUENCE [LARGE SCALE GENOMIC DNA]</scope>
    <source>
        <strain evidence="19 20">A6E488</strain>
    </source>
</reference>
<dbReference type="InterPro" id="IPR006638">
    <property type="entry name" value="Elp3/MiaA/NifB-like_rSAM"/>
</dbReference>
<comment type="subunit">
    <text evidence="14">Monomer.</text>
</comment>
<comment type="caution">
    <text evidence="19">The sequence shown here is derived from an EMBL/GenBank/DDBJ whole genome shotgun (WGS) entry which is preliminary data.</text>
</comment>
<evidence type="ECO:0000256" key="1">
    <source>
        <dbReference type="ARBA" id="ARBA00003234"/>
    </source>
</evidence>
<dbReference type="Pfam" id="PF04055">
    <property type="entry name" value="Radical_SAM"/>
    <property type="match status" value="1"/>
</dbReference>
<evidence type="ECO:0000313" key="19">
    <source>
        <dbReference type="EMBL" id="MCT8972138.1"/>
    </source>
</evidence>
<feature type="region of interest" description="Disordered" evidence="15">
    <location>
        <begin position="444"/>
        <end position="475"/>
    </location>
</feature>
<feature type="binding site" evidence="14">
    <location>
        <position position="15"/>
    </location>
    <ligand>
        <name>[4Fe-4S] cluster</name>
        <dbReference type="ChEBI" id="CHEBI:49883"/>
        <label>1</label>
    </ligand>
</feature>
<evidence type="ECO:0000313" key="20">
    <source>
        <dbReference type="Proteomes" id="UP001320898"/>
    </source>
</evidence>
<name>A0AAW5QWP3_9HYPH</name>
<comment type="catalytic activity">
    <reaction evidence="12">
        <text>2-thio-N(6)-dimethylallyladenosine(37) in tRNA + S-adenosyl-L-methionine = 2-methylsulfanyl-N(6)-dimethylallyladenosine(37) in tRNA + S-adenosyl-L-homocysteine + H(+)</text>
        <dbReference type="Rhea" id="RHEA:37063"/>
        <dbReference type="Rhea" id="RHEA-COMP:10376"/>
        <dbReference type="Rhea" id="RHEA-COMP:10377"/>
        <dbReference type="ChEBI" id="CHEBI:15378"/>
        <dbReference type="ChEBI" id="CHEBI:57856"/>
        <dbReference type="ChEBI" id="CHEBI:59789"/>
        <dbReference type="ChEBI" id="CHEBI:74416"/>
        <dbReference type="ChEBI" id="CHEBI:74417"/>
    </reaction>
    <physiologicalReaction direction="left-to-right" evidence="12">
        <dbReference type="Rhea" id="RHEA:37064"/>
    </physiologicalReaction>
</comment>
<evidence type="ECO:0000259" key="16">
    <source>
        <dbReference type="PROSITE" id="PS50926"/>
    </source>
</evidence>
<evidence type="ECO:0000256" key="2">
    <source>
        <dbReference type="ARBA" id="ARBA00022485"/>
    </source>
</evidence>
<dbReference type="EC" id="2.8.4.3" evidence="10 14"/>
<feature type="binding site" evidence="14">
    <location>
        <position position="173"/>
    </location>
    <ligand>
        <name>[4Fe-4S] cluster</name>
        <dbReference type="ChEBI" id="CHEBI:49883"/>
        <label>2</label>
        <note>4Fe-4S-S-AdoMet</note>
    </ligand>
</feature>
<dbReference type="Pfam" id="PF00919">
    <property type="entry name" value="UPF0004"/>
    <property type="match status" value="1"/>
</dbReference>
<dbReference type="NCBIfam" id="TIGR01574">
    <property type="entry name" value="miaB-methiolase"/>
    <property type="match status" value="1"/>
</dbReference>
<dbReference type="GO" id="GO:0051539">
    <property type="term" value="F:4 iron, 4 sulfur cluster binding"/>
    <property type="evidence" value="ECO:0007669"/>
    <property type="project" value="UniProtKB-UniRule"/>
</dbReference>